<name>A0A934MLC0_9HYPH</name>
<dbReference type="Gene3D" id="3.10.450.50">
    <property type="match status" value="1"/>
</dbReference>
<evidence type="ECO:0000313" key="3">
    <source>
        <dbReference type="Proteomes" id="UP000602124"/>
    </source>
</evidence>
<dbReference type="InterPro" id="IPR032710">
    <property type="entry name" value="NTF2-like_dom_sf"/>
</dbReference>
<dbReference type="Proteomes" id="UP000602124">
    <property type="component" value="Unassembled WGS sequence"/>
</dbReference>
<proteinExistence type="predicted"/>
<dbReference type="PIRSF" id="PIRSF030561">
    <property type="entry name" value="UCP030561"/>
    <property type="match status" value="1"/>
</dbReference>
<gene>
    <name evidence="2" type="ORF">JEQ47_07050</name>
</gene>
<protein>
    <submittedName>
        <fullName evidence="2">Nuclear transport factor 2 family protein</fullName>
    </submittedName>
</protein>
<dbReference type="InterPro" id="IPR037401">
    <property type="entry name" value="SnoaL-like"/>
</dbReference>
<reference evidence="2" key="1">
    <citation type="submission" date="2020-12" db="EMBL/GenBank/DDBJ databases">
        <title>Devosia sp. MSA67 isolated from Mo River.</title>
        <authorList>
            <person name="Ma F."/>
            <person name="Zi Z."/>
        </authorList>
    </citation>
    <scope>NUCLEOTIDE SEQUENCE</scope>
    <source>
        <strain evidence="2">MSA67</strain>
    </source>
</reference>
<comment type="caution">
    <text evidence="2">The sequence shown here is derived from an EMBL/GenBank/DDBJ whole genome shotgun (WGS) entry which is preliminary data.</text>
</comment>
<dbReference type="SUPFAM" id="SSF54427">
    <property type="entry name" value="NTF2-like"/>
    <property type="match status" value="1"/>
</dbReference>
<evidence type="ECO:0000313" key="2">
    <source>
        <dbReference type="EMBL" id="MBJ3784471.1"/>
    </source>
</evidence>
<sequence length="118" mass="13149">MTKMTPLECVTVQFEAYNRRDLETFLSVFADGVQTYRLPDMTLMLDGKAAFGDFYAANRFVHEGLRAELVNRIVTGNTVIDHELIHGLGPEPMEATVMFHVADGLIQTVFSIPAKTPS</sequence>
<accession>A0A934MLC0</accession>
<organism evidence="2 3">
    <name type="scientific">Devosia sediminis</name>
    <dbReference type="NCBI Taxonomy" id="2798801"/>
    <lineage>
        <taxon>Bacteria</taxon>
        <taxon>Pseudomonadati</taxon>
        <taxon>Pseudomonadota</taxon>
        <taxon>Alphaproteobacteria</taxon>
        <taxon>Hyphomicrobiales</taxon>
        <taxon>Devosiaceae</taxon>
        <taxon>Devosia</taxon>
    </lineage>
</organism>
<keyword evidence="3" id="KW-1185">Reference proteome</keyword>
<dbReference type="RefSeq" id="WP_198875631.1">
    <property type="nucleotide sequence ID" value="NZ_JAEKMH010000001.1"/>
</dbReference>
<dbReference type="InterPro" id="IPR008317">
    <property type="entry name" value="UCP030561"/>
</dbReference>
<evidence type="ECO:0000259" key="1">
    <source>
        <dbReference type="Pfam" id="PF12680"/>
    </source>
</evidence>
<dbReference type="AlphaFoldDB" id="A0A934MLC0"/>
<dbReference type="EMBL" id="JAEKMH010000001">
    <property type="protein sequence ID" value="MBJ3784471.1"/>
    <property type="molecule type" value="Genomic_DNA"/>
</dbReference>
<dbReference type="Pfam" id="PF12680">
    <property type="entry name" value="SnoaL_2"/>
    <property type="match status" value="1"/>
</dbReference>
<feature type="domain" description="SnoaL-like" evidence="1">
    <location>
        <begin position="14"/>
        <end position="106"/>
    </location>
</feature>